<reference evidence="1 2" key="3">
    <citation type="journal article" date="2022" name="Microbiol. Spectr.">
        <title>Folding features and dynamics of 3D genome architecture in plant fungal pathogens.</title>
        <authorList>
            <person name="Xia C."/>
        </authorList>
    </citation>
    <scope>NUCLEOTIDE SEQUENCE [LARGE SCALE GENOMIC DNA]</scope>
    <source>
        <strain evidence="1 2">93-210</strain>
    </source>
</reference>
<dbReference type="Proteomes" id="UP001060170">
    <property type="component" value="Chromosome 8"/>
</dbReference>
<reference evidence="2" key="1">
    <citation type="journal article" date="2018" name="BMC Genomics">
        <title>Genomic insights into host adaptation between the wheat stripe rust pathogen (Puccinia striiformis f. sp. tritici) and the barley stripe rust pathogen (Puccinia striiformis f. sp. hordei).</title>
        <authorList>
            <person name="Xia C."/>
            <person name="Wang M."/>
            <person name="Yin C."/>
            <person name="Cornejo O.E."/>
            <person name="Hulbert S.H."/>
            <person name="Chen X."/>
        </authorList>
    </citation>
    <scope>NUCLEOTIDE SEQUENCE [LARGE SCALE GENOMIC DNA]</scope>
    <source>
        <strain evidence="2">93-210</strain>
    </source>
</reference>
<sequence>MKSAGQVSSTPIWILLMARQMPVVEQPSEGVSLRDGDTSLAIPTAFRQDSFISTDIRSNNVFTSINRFPSTRHGSGSADESASSSLSPGMAMFNQSIPTDSAENRYLVPTSKNDGEFTTRKRQLNRLYLATLSHRQPGVALGSVVTGACVTGRKPSHHRG</sequence>
<evidence type="ECO:0000313" key="1">
    <source>
        <dbReference type="EMBL" id="KAI7949714.1"/>
    </source>
</evidence>
<reference evidence="2" key="2">
    <citation type="journal article" date="2018" name="Mol. Plant Microbe Interact.">
        <title>Genome sequence resources for the wheat stripe rust pathogen (Puccinia striiformis f. sp. tritici) and the barley stripe rust pathogen (Puccinia striiformis f. sp. hordei).</title>
        <authorList>
            <person name="Xia C."/>
            <person name="Wang M."/>
            <person name="Yin C."/>
            <person name="Cornejo O.E."/>
            <person name="Hulbert S.H."/>
            <person name="Chen X."/>
        </authorList>
    </citation>
    <scope>NUCLEOTIDE SEQUENCE [LARGE SCALE GENOMIC DNA]</scope>
    <source>
        <strain evidence="2">93-210</strain>
    </source>
</reference>
<organism evidence="1 2">
    <name type="scientific">Puccinia striiformis f. sp. tritici</name>
    <dbReference type="NCBI Taxonomy" id="168172"/>
    <lineage>
        <taxon>Eukaryota</taxon>
        <taxon>Fungi</taxon>
        <taxon>Dikarya</taxon>
        <taxon>Basidiomycota</taxon>
        <taxon>Pucciniomycotina</taxon>
        <taxon>Pucciniomycetes</taxon>
        <taxon>Pucciniales</taxon>
        <taxon>Pucciniaceae</taxon>
        <taxon>Puccinia</taxon>
    </lineage>
</organism>
<proteinExistence type="predicted"/>
<protein>
    <submittedName>
        <fullName evidence="1">Uncharacterized protein</fullName>
    </submittedName>
</protein>
<accession>A0ACC0EBF8</accession>
<keyword evidence="2" id="KW-1185">Reference proteome</keyword>
<comment type="caution">
    <text evidence="1">The sequence shown here is derived from an EMBL/GenBank/DDBJ whole genome shotgun (WGS) entry which is preliminary data.</text>
</comment>
<evidence type="ECO:0000313" key="2">
    <source>
        <dbReference type="Proteomes" id="UP001060170"/>
    </source>
</evidence>
<gene>
    <name evidence="1" type="ORF">MJO28_008535</name>
</gene>
<name>A0ACC0EBF8_9BASI</name>
<dbReference type="EMBL" id="CM045872">
    <property type="protein sequence ID" value="KAI7949714.1"/>
    <property type="molecule type" value="Genomic_DNA"/>
</dbReference>